<dbReference type="InParanoid" id="Q0U8B5"/>
<name>Q0U8B5_PHANO</name>
<dbReference type="GeneID" id="5979140"/>
<gene>
    <name evidence="1" type="ORF">SNOG_11999</name>
</gene>
<dbReference type="AlphaFoldDB" id="Q0U8B5"/>
<organism evidence="1 2">
    <name type="scientific">Phaeosphaeria nodorum (strain SN15 / ATCC MYA-4574 / FGSC 10173)</name>
    <name type="common">Glume blotch fungus</name>
    <name type="synonym">Parastagonospora nodorum</name>
    <dbReference type="NCBI Taxonomy" id="321614"/>
    <lineage>
        <taxon>Eukaryota</taxon>
        <taxon>Fungi</taxon>
        <taxon>Dikarya</taxon>
        <taxon>Ascomycota</taxon>
        <taxon>Pezizomycotina</taxon>
        <taxon>Dothideomycetes</taxon>
        <taxon>Pleosporomycetidae</taxon>
        <taxon>Pleosporales</taxon>
        <taxon>Pleosporineae</taxon>
        <taxon>Phaeosphaeriaceae</taxon>
        <taxon>Parastagonospora</taxon>
    </lineage>
</organism>
<sequence length="246" mass="27822">MVALAPQKSFPFHRLPRQLQLQILADSSLVQEASISIHSAQVVATLAGGSILCPTDLATDIFFSYNAFSIHTWNANFVSQDNINLAGMHTFLDRLSSHALGRMRRLTLLLPPIIDLSLVDGLLDWRLWQASIQVLASKATLPIHSLTVEIGSYWSENEGFDTRAHSTPRILQAYEEEVVRPLLQLRGLKRLFLYVPCPFGRDNEEARLQVEPRLEQMVMGVDYDAYRVGKPYPDGYTRPFLRDEDA</sequence>
<accession>Q0U8B5</accession>
<reference evidence="2" key="1">
    <citation type="journal article" date="2007" name="Plant Cell">
        <title>Dothideomycete-plant interactions illuminated by genome sequencing and EST analysis of the wheat pathogen Stagonospora nodorum.</title>
        <authorList>
            <person name="Hane J.K."/>
            <person name="Lowe R.G."/>
            <person name="Solomon P.S."/>
            <person name="Tan K.C."/>
            <person name="Schoch C.L."/>
            <person name="Spatafora J.W."/>
            <person name="Crous P.W."/>
            <person name="Kodira C."/>
            <person name="Birren B.W."/>
            <person name="Galagan J.E."/>
            <person name="Torriani S.F."/>
            <person name="McDonald B.A."/>
            <person name="Oliver R.P."/>
        </authorList>
    </citation>
    <scope>NUCLEOTIDE SEQUENCE [LARGE SCALE GENOMIC DNA]</scope>
    <source>
        <strain evidence="2">SN15 / ATCC MYA-4574 / FGSC 10173</strain>
    </source>
</reference>
<dbReference type="VEuPathDB" id="FungiDB:JI435_439240"/>
<dbReference type="KEGG" id="pno:SNOG_11999"/>
<dbReference type="EMBL" id="CH445345">
    <property type="protein sequence ID" value="EAT80411.1"/>
    <property type="molecule type" value="Genomic_DNA"/>
</dbReference>
<dbReference type="RefSeq" id="XP_001802230.1">
    <property type="nucleotide sequence ID" value="XM_001802178.1"/>
</dbReference>
<evidence type="ECO:0000313" key="2">
    <source>
        <dbReference type="Proteomes" id="UP000001055"/>
    </source>
</evidence>
<proteinExistence type="predicted"/>
<dbReference type="Proteomes" id="UP000001055">
    <property type="component" value="Unassembled WGS sequence"/>
</dbReference>
<protein>
    <submittedName>
        <fullName evidence="1">Uncharacterized protein</fullName>
    </submittedName>
</protein>
<evidence type="ECO:0000313" key="1">
    <source>
        <dbReference type="EMBL" id="EAT80411.1"/>
    </source>
</evidence>